<dbReference type="STRING" id="1004156.AYP45_17525"/>
<sequence>MEKQKLGSITDAEFDDGLWDVKVCKAAACQILYLDPKSGEEIRRRNTVFDELPPEKTLALSAIIQSVEARKLGIITEVEFDAGFWEVEIRKDGQKIKLVIDPKTGEIKH</sequence>
<dbReference type="EMBL" id="AYTS01000194">
    <property type="protein sequence ID" value="OOP54950.1"/>
    <property type="molecule type" value="Genomic_DNA"/>
</dbReference>
<evidence type="ECO:0000313" key="3">
    <source>
        <dbReference type="Proteomes" id="UP000189681"/>
    </source>
</evidence>
<comment type="caution">
    <text evidence="2">The sequence shown here is derived from an EMBL/GenBank/DDBJ whole genome shotgun (WGS) entry which is preliminary data.</text>
</comment>
<proteinExistence type="predicted"/>
<feature type="domain" description="PepSY" evidence="1">
    <location>
        <begin position="53"/>
        <end position="107"/>
    </location>
</feature>
<organism evidence="2 3">
    <name type="scientific">Candidatus Brocadia carolinensis</name>
    <dbReference type="NCBI Taxonomy" id="1004156"/>
    <lineage>
        <taxon>Bacteria</taxon>
        <taxon>Pseudomonadati</taxon>
        <taxon>Planctomycetota</taxon>
        <taxon>Candidatus Brocadiia</taxon>
        <taxon>Candidatus Brocadiales</taxon>
        <taxon>Candidatus Brocadiaceae</taxon>
        <taxon>Candidatus Brocadia</taxon>
    </lineage>
</organism>
<dbReference type="Proteomes" id="UP000189681">
    <property type="component" value="Unassembled WGS sequence"/>
</dbReference>
<evidence type="ECO:0000313" key="2">
    <source>
        <dbReference type="EMBL" id="OOP54950.1"/>
    </source>
</evidence>
<dbReference type="Pfam" id="PF13670">
    <property type="entry name" value="PepSY_2"/>
    <property type="match status" value="1"/>
</dbReference>
<name>A0A1V4APA0_9BACT</name>
<accession>A0A1V4APA0</accession>
<dbReference type="AlphaFoldDB" id="A0A1V4APA0"/>
<protein>
    <recommendedName>
        <fullName evidence="1">PepSY domain-containing protein</fullName>
    </recommendedName>
</protein>
<evidence type="ECO:0000259" key="1">
    <source>
        <dbReference type="Pfam" id="PF13670"/>
    </source>
</evidence>
<gene>
    <name evidence="2" type="ORF">AYP45_17525</name>
</gene>
<dbReference type="Gene3D" id="3.10.450.40">
    <property type="match status" value="1"/>
</dbReference>
<dbReference type="InterPro" id="IPR025711">
    <property type="entry name" value="PepSY"/>
</dbReference>
<reference evidence="2 3" key="1">
    <citation type="journal article" date="2017" name="Water Res.">
        <title>Discovery and metagenomic analysis of an anammox bacterial enrichment related to Candidatus "Brocadia caroliniensis" in a full-scale glycerol-fed nitritation-denitritation separate centrate treatment process.</title>
        <authorList>
            <person name="Park H."/>
            <person name="Brotto A.C."/>
            <person name="van Loosdrecht M.C."/>
            <person name="Chandran K."/>
        </authorList>
    </citation>
    <scope>NUCLEOTIDE SEQUENCE [LARGE SCALE GENOMIC DNA]</scope>
    <source>
        <strain evidence="2">26THWARD</strain>
    </source>
</reference>